<accession>A0ABS4ZJA9</accession>
<evidence type="ECO:0000256" key="1">
    <source>
        <dbReference type="SAM" id="MobiDB-lite"/>
    </source>
</evidence>
<comment type="caution">
    <text evidence="2">The sequence shown here is derived from an EMBL/GenBank/DDBJ whole genome shotgun (WGS) entry which is preliminary data.</text>
</comment>
<proteinExistence type="predicted"/>
<sequence>MRGMMMVGMVGTVLLLSSCGTLEQVQDVTDAIDAAAEEVAQAQEQDSGSTPDDGGGETEGVNEPSVDVAFDDREFDVTVYQSELEYTLERMRTLDEVDAESRTQDPAVSIAFDLRITNPRAESIQPMAPIALRWEHGQDTYEAHASGILDSVPGNASNAGEMIVTLSSDQWETFDPDAAFLMIGAPGQSISSIALGVDYGTITRLPVDIESLVGEELVLQKEHLNTTITITLAEVNWRRGNGMRPDGEATLAIEYSIVNSGASMSCFEARDWQLLLPDGGTVLADGVSDRCVHAGDSLRDIRASFTVASDYWGDYVLTQAHPYMHWDEPVEVALPFTAEESEGKTAAERAGTAAP</sequence>
<dbReference type="EMBL" id="JAGIOL010000001">
    <property type="protein sequence ID" value="MBP2437361.1"/>
    <property type="molecule type" value="Genomic_DNA"/>
</dbReference>
<name>A0ABS4ZJA9_9MICO</name>
<gene>
    <name evidence="2" type="ORF">JOF34_001947</name>
</gene>
<dbReference type="RefSeq" id="WP_165134188.1">
    <property type="nucleotide sequence ID" value="NZ_CP049253.1"/>
</dbReference>
<evidence type="ECO:0000313" key="3">
    <source>
        <dbReference type="Proteomes" id="UP001519362"/>
    </source>
</evidence>
<organism evidence="2 3">
    <name type="scientific">Microbacterium amylolyticum</name>
    <dbReference type="NCBI Taxonomy" id="936337"/>
    <lineage>
        <taxon>Bacteria</taxon>
        <taxon>Bacillati</taxon>
        <taxon>Actinomycetota</taxon>
        <taxon>Actinomycetes</taxon>
        <taxon>Micrococcales</taxon>
        <taxon>Microbacteriaceae</taxon>
        <taxon>Microbacterium</taxon>
    </lineage>
</organism>
<feature type="region of interest" description="Disordered" evidence="1">
    <location>
        <begin position="38"/>
        <end position="65"/>
    </location>
</feature>
<dbReference type="Proteomes" id="UP001519362">
    <property type="component" value="Unassembled WGS sequence"/>
</dbReference>
<evidence type="ECO:0000313" key="2">
    <source>
        <dbReference type="EMBL" id="MBP2437361.1"/>
    </source>
</evidence>
<reference evidence="2 3" key="1">
    <citation type="submission" date="2021-03" db="EMBL/GenBank/DDBJ databases">
        <title>Sequencing the genomes of 1000 actinobacteria strains.</title>
        <authorList>
            <person name="Klenk H.-P."/>
        </authorList>
    </citation>
    <scope>NUCLEOTIDE SEQUENCE [LARGE SCALE GENOMIC DNA]</scope>
    <source>
        <strain evidence="2 3">DSM 24221</strain>
    </source>
</reference>
<protein>
    <recommendedName>
        <fullName evidence="4">DUF4352 domain-containing protein</fullName>
    </recommendedName>
</protein>
<dbReference type="PROSITE" id="PS51257">
    <property type="entry name" value="PROKAR_LIPOPROTEIN"/>
    <property type="match status" value="1"/>
</dbReference>
<keyword evidence="3" id="KW-1185">Reference proteome</keyword>
<evidence type="ECO:0008006" key="4">
    <source>
        <dbReference type="Google" id="ProtNLM"/>
    </source>
</evidence>